<sequence>MPYSVMPYIVRLFDGSEPLSAQDGEDANAQAIANALMVSLVFGM</sequence>
<name>A0ABQ1G7F3_9GAMM</name>
<gene>
    <name evidence="1" type="ORF">GCM10010981_29230</name>
</gene>
<dbReference type="Proteomes" id="UP000620046">
    <property type="component" value="Unassembled WGS sequence"/>
</dbReference>
<evidence type="ECO:0000313" key="2">
    <source>
        <dbReference type="Proteomes" id="UP000620046"/>
    </source>
</evidence>
<proteinExistence type="predicted"/>
<reference evidence="2" key="1">
    <citation type="journal article" date="2019" name="Int. J. Syst. Evol. Microbiol.">
        <title>The Global Catalogue of Microorganisms (GCM) 10K type strain sequencing project: providing services to taxonomists for standard genome sequencing and annotation.</title>
        <authorList>
            <consortium name="The Broad Institute Genomics Platform"/>
            <consortium name="The Broad Institute Genome Sequencing Center for Infectious Disease"/>
            <person name="Wu L."/>
            <person name="Ma J."/>
        </authorList>
    </citation>
    <scope>NUCLEOTIDE SEQUENCE [LARGE SCALE GENOMIC DNA]</scope>
    <source>
        <strain evidence="2">CGMCC 1.15439</strain>
    </source>
</reference>
<accession>A0ABQ1G7F3</accession>
<dbReference type="EMBL" id="BMJA01000002">
    <property type="protein sequence ID" value="GGA38241.1"/>
    <property type="molecule type" value="Genomic_DNA"/>
</dbReference>
<organism evidence="1 2">
    <name type="scientific">Dyella nitratireducens</name>
    <dbReference type="NCBI Taxonomy" id="1849580"/>
    <lineage>
        <taxon>Bacteria</taxon>
        <taxon>Pseudomonadati</taxon>
        <taxon>Pseudomonadota</taxon>
        <taxon>Gammaproteobacteria</taxon>
        <taxon>Lysobacterales</taxon>
        <taxon>Rhodanobacteraceae</taxon>
        <taxon>Dyella</taxon>
    </lineage>
</organism>
<evidence type="ECO:0000313" key="1">
    <source>
        <dbReference type="EMBL" id="GGA38241.1"/>
    </source>
</evidence>
<protein>
    <submittedName>
        <fullName evidence="1">Uncharacterized protein</fullName>
    </submittedName>
</protein>
<keyword evidence="2" id="KW-1185">Reference proteome</keyword>
<comment type="caution">
    <text evidence="1">The sequence shown here is derived from an EMBL/GenBank/DDBJ whole genome shotgun (WGS) entry which is preliminary data.</text>
</comment>